<protein>
    <submittedName>
        <fullName evidence="5">Oxidoreductase domain protein</fullName>
    </submittedName>
</protein>
<dbReference type="EMBL" id="AP017315">
    <property type="protein sequence ID" value="BAU31207.1"/>
    <property type="molecule type" value="Genomic_DNA"/>
</dbReference>
<evidence type="ECO:0000256" key="2">
    <source>
        <dbReference type="ARBA" id="ARBA00023027"/>
    </source>
</evidence>
<evidence type="ECO:0000259" key="3">
    <source>
        <dbReference type="Pfam" id="PF01408"/>
    </source>
</evidence>
<dbReference type="Gene3D" id="3.30.360.10">
    <property type="entry name" value="Dihydrodipicolinate Reductase, domain 2"/>
    <property type="match status" value="1"/>
</dbReference>
<proteinExistence type="predicted"/>
<dbReference type="SUPFAM" id="SSF55347">
    <property type="entry name" value="Glyceraldehyde-3-phosphate dehydrogenase-like, C-terminal domain"/>
    <property type="match status" value="1"/>
</dbReference>
<dbReference type="InterPro" id="IPR000683">
    <property type="entry name" value="Gfo/Idh/MocA-like_OxRdtase_N"/>
</dbReference>
<reference evidence="6" key="1">
    <citation type="submission" date="2015-12" db="EMBL/GenBank/DDBJ databases">
        <authorList>
            <person name="Shamseldin A."/>
            <person name="Moawad H."/>
            <person name="Abd El-Rahim W.M."/>
            <person name="Sadowsky M.J."/>
        </authorList>
    </citation>
    <scope>NUCLEOTIDE SEQUENCE [LARGE SCALE GENOMIC DNA]</scope>
    <source>
        <strain evidence="6">JAM AC0309</strain>
    </source>
</reference>
<dbReference type="InterPro" id="IPR050463">
    <property type="entry name" value="Gfo/Idh/MocA_oxidrdct_glycsds"/>
</dbReference>
<dbReference type="GO" id="GO:0016491">
    <property type="term" value="F:oxidoreductase activity"/>
    <property type="evidence" value="ECO:0007669"/>
    <property type="project" value="UniProtKB-KW"/>
</dbReference>
<dbReference type="Gene3D" id="3.40.50.720">
    <property type="entry name" value="NAD(P)-binding Rossmann-like Domain"/>
    <property type="match status" value="1"/>
</dbReference>
<organism evidence="5 6">
    <name type="scientific">Microcella alkaliphila</name>
    <dbReference type="NCBI Taxonomy" id="279828"/>
    <lineage>
        <taxon>Bacteria</taxon>
        <taxon>Bacillati</taxon>
        <taxon>Actinomycetota</taxon>
        <taxon>Actinomycetes</taxon>
        <taxon>Micrococcales</taxon>
        <taxon>Microbacteriaceae</taxon>
        <taxon>Microcella</taxon>
    </lineage>
</organism>
<accession>A0A0U4WTJ4</accession>
<feature type="domain" description="GFO/IDH/MocA-like oxidoreductase" evidence="4">
    <location>
        <begin position="131"/>
        <end position="265"/>
    </location>
</feature>
<gene>
    <name evidence="5" type="ORF">MalAC0309_0332</name>
</gene>
<dbReference type="Pfam" id="PF22725">
    <property type="entry name" value="GFO_IDH_MocA_C3"/>
    <property type="match status" value="1"/>
</dbReference>
<dbReference type="InterPro" id="IPR036291">
    <property type="entry name" value="NAD(P)-bd_dom_sf"/>
</dbReference>
<sequence length="369" mass="39214">MNGVVGVGVIGAGVISTQYLDNLTAAADVDVRMIADLDVGRAAERARAYQVPAYGTVDELLARDDIEVMLNLTIPAAHATVAHACLDAGKHVWSEKPLALDLDEGTALVAHAARRGLRVACAPDTVLGGGVQTARRLIEQGVIGDIVSALTMFQVSGPESWHPSPEFLYARGGGPLFDMGPYYLSALVHLLGPVSRVDARGTRARHERVIGLGPKAGTAFPVEVATGLSALYEFRDGPIAQSTFSFESARPRVGVVEITGTDGTLCLPDPNLFDGEIDVWRPGMHADDEPERYPAVASEMTRGLGVIDLARSIRANTTERASGQLALHVLDIMHSTAESADRREPVTLTTTAEAPPLLAEGFDPWARTL</sequence>
<evidence type="ECO:0000313" key="6">
    <source>
        <dbReference type="Proteomes" id="UP000218965"/>
    </source>
</evidence>
<dbReference type="AlphaFoldDB" id="A0A0U4WTJ4"/>
<reference evidence="5 6" key="2">
    <citation type="submission" date="2016-01" db="EMBL/GenBank/DDBJ databases">
        <title>Microcella alkaliphila JAM AC0309 whole genome shotgun sequence.</title>
        <authorList>
            <person name="Kurata A."/>
            <person name="Hirose Y."/>
            <person name="Kishimoto N."/>
            <person name="Kobayashi T."/>
        </authorList>
    </citation>
    <scope>NUCLEOTIDE SEQUENCE [LARGE SCALE GENOMIC DNA]</scope>
    <source>
        <strain evidence="5 6">JAM AC0309</strain>
    </source>
</reference>
<feature type="domain" description="Gfo/Idh/MocA-like oxidoreductase N-terminal" evidence="3">
    <location>
        <begin position="6"/>
        <end position="120"/>
    </location>
</feature>
<evidence type="ECO:0000313" key="5">
    <source>
        <dbReference type="EMBL" id="BAU31207.1"/>
    </source>
</evidence>
<name>A0A0U4WTJ4_9MICO</name>
<dbReference type="GO" id="GO:0000166">
    <property type="term" value="F:nucleotide binding"/>
    <property type="evidence" value="ECO:0007669"/>
    <property type="project" value="InterPro"/>
</dbReference>
<dbReference type="RefSeq" id="WP_096420260.1">
    <property type="nucleotide sequence ID" value="NZ_AP017315.1"/>
</dbReference>
<dbReference type="InterPro" id="IPR055170">
    <property type="entry name" value="GFO_IDH_MocA-like_dom"/>
</dbReference>
<keyword evidence="2" id="KW-0520">NAD</keyword>
<keyword evidence="1" id="KW-0560">Oxidoreductase</keyword>
<dbReference type="SUPFAM" id="SSF51735">
    <property type="entry name" value="NAD(P)-binding Rossmann-fold domains"/>
    <property type="match status" value="1"/>
</dbReference>
<dbReference type="KEGG" id="malk:MalAC0309_0332"/>
<dbReference type="Pfam" id="PF01408">
    <property type="entry name" value="GFO_IDH_MocA"/>
    <property type="match status" value="1"/>
</dbReference>
<dbReference type="OrthoDB" id="9776544at2"/>
<dbReference type="Proteomes" id="UP000218965">
    <property type="component" value="Chromosome"/>
</dbReference>
<dbReference type="PANTHER" id="PTHR43818">
    <property type="entry name" value="BCDNA.GH03377"/>
    <property type="match status" value="1"/>
</dbReference>
<evidence type="ECO:0000256" key="1">
    <source>
        <dbReference type="ARBA" id="ARBA00023002"/>
    </source>
</evidence>
<evidence type="ECO:0000259" key="4">
    <source>
        <dbReference type="Pfam" id="PF22725"/>
    </source>
</evidence>
<dbReference type="PANTHER" id="PTHR43818:SF11">
    <property type="entry name" value="BCDNA.GH03377"/>
    <property type="match status" value="1"/>
</dbReference>